<dbReference type="GO" id="GO:0015031">
    <property type="term" value="P:protein transport"/>
    <property type="evidence" value="ECO:0007669"/>
    <property type="project" value="UniProtKB-KW"/>
</dbReference>
<dbReference type="PANTHER" id="PTHR12730:SF0">
    <property type="entry name" value="PROTEIN SDA1 HOMOLOG"/>
    <property type="match status" value="1"/>
</dbReference>
<dbReference type="GO" id="GO:0042273">
    <property type="term" value="P:ribosomal large subunit biogenesis"/>
    <property type="evidence" value="ECO:0007669"/>
    <property type="project" value="UniProtKB-UniRule"/>
</dbReference>
<feature type="compositionally biased region" description="Acidic residues" evidence="7">
    <location>
        <begin position="532"/>
        <end position="548"/>
    </location>
</feature>
<feature type="domain" description="SDA1 middle" evidence="8">
    <location>
        <begin position="553"/>
        <end position="687"/>
    </location>
</feature>
<evidence type="ECO:0000256" key="2">
    <source>
        <dbReference type="ARBA" id="ARBA00022448"/>
    </source>
</evidence>
<evidence type="ECO:0000259" key="10">
    <source>
        <dbReference type="Pfam" id="PF21638"/>
    </source>
</evidence>
<keyword evidence="2 6" id="KW-0813">Transport</keyword>
<gene>
    <name evidence="11" type="ORF">ASCRUDRAFT_69657</name>
</gene>
<sequence length="754" mass="86056">MVKRSRAAILPTNVILLQNLVKRDPQSYKEEFLQQYEHYYHLKNIIVLQEENNSESIQQFIVLIDFVTAVSTCFPKETAEFPNDIKDLLLNSPQSLTSELREKLIQCLVTLRNKKVITSEELLLILFPLLSIYSSSNKDTILHSNLNAKALRKQIYSNLITLMKSVNNGAKNQKINRLAQSFLFNLLKDKEGSQSLWVSKIVRELWRRQIWFDETTVQIMKEATLHPNPKVATSGANFFLGSDNDREEALADDSSDDEGIDMNSLKHRLQINKKSSKRGKKFENAVKQIKKKERKNNNNSGVSLNFSAIHLLRDPQGFAEELFSTHLSGKNFKKFDLDQKIIFMNLISRLISNHKLIVLGIYSFFLKYLTPKQKNVTQIMAACAQATHDLVPPEFINEMVRKIANEFVSDGVSSEAAAAGINTIREILSRAPLAIDEPLLQDLTEYKGSKAKPVNIAAKSLISLYREVAPEMLLKKDRGKTASIQLQNIKNGTTKEKKLNFGNQNVVENIPYIELLNEYQKNNKEENKDEGNDSDWNIDENDEDESDMEYGPWVNVDDNGDDDMNGFININDDSDDESNEQENGKSLIDSDLDLSSDEEEDDDQTAQEDGKVPNKEVKLDEMLITSRILTPADFAKLDELKMEAGISKLIRGKSQPVNEEKIDHSTLVGPVKYKESKKERLTRVQEGREDREKFGSSRGKRSNPHSTTNREKARKKNFVMMIHKRSVQGKVKLSLRDKQKVLKAHISKQKKRGH</sequence>
<dbReference type="GO" id="GO:0005730">
    <property type="term" value="C:nucleolus"/>
    <property type="evidence" value="ECO:0007669"/>
    <property type="project" value="UniProtKB-SubCell"/>
</dbReference>
<evidence type="ECO:0000313" key="12">
    <source>
        <dbReference type="Proteomes" id="UP000095038"/>
    </source>
</evidence>
<comment type="function">
    <text evidence="6">Required for 60S pre-ribosomal subunits export to the cytoplasm.</text>
</comment>
<dbReference type="OrthoDB" id="2196187at2759"/>
<dbReference type="STRING" id="1344418.A0A1D2VK17"/>
<feature type="domain" description="SDA1 N-terminal" evidence="9">
    <location>
        <begin position="66"/>
        <end position="450"/>
    </location>
</feature>
<dbReference type="Pfam" id="PF05285">
    <property type="entry name" value="SDA1_dom"/>
    <property type="match status" value="1"/>
</dbReference>
<dbReference type="Pfam" id="PF21638">
    <property type="entry name" value="SDA1_C"/>
    <property type="match status" value="1"/>
</dbReference>
<name>A0A1D2VK17_9ASCO</name>
<evidence type="ECO:0000256" key="7">
    <source>
        <dbReference type="SAM" id="MobiDB-lite"/>
    </source>
</evidence>
<evidence type="ECO:0000313" key="11">
    <source>
        <dbReference type="EMBL" id="ODV61945.1"/>
    </source>
</evidence>
<evidence type="ECO:0000259" key="8">
    <source>
        <dbReference type="Pfam" id="PF05285"/>
    </source>
</evidence>
<evidence type="ECO:0000256" key="4">
    <source>
        <dbReference type="ARBA" id="ARBA00022927"/>
    </source>
</evidence>
<dbReference type="GO" id="GO:0000055">
    <property type="term" value="P:ribosomal large subunit export from nucleus"/>
    <property type="evidence" value="ECO:0007669"/>
    <property type="project" value="UniProtKB-UniRule"/>
</dbReference>
<dbReference type="InterPro" id="IPR048292">
    <property type="entry name" value="SDA1_C"/>
</dbReference>
<feature type="region of interest" description="Disordered" evidence="7">
    <location>
        <begin position="676"/>
        <end position="717"/>
    </location>
</feature>
<dbReference type="GeneID" id="30965329"/>
<dbReference type="InterPro" id="IPR012977">
    <property type="entry name" value="SDA1_N"/>
</dbReference>
<organism evidence="11 12">
    <name type="scientific">Ascoidea rubescens DSM 1968</name>
    <dbReference type="NCBI Taxonomy" id="1344418"/>
    <lineage>
        <taxon>Eukaryota</taxon>
        <taxon>Fungi</taxon>
        <taxon>Dikarya</taxon>
        <taxon>Ascomycota</taxon>
        <taxon>Saccharomycotina</taxon>
        <taxon>Saccharomycetes</taxon>
        <taxon>Ascoideaceae</taxon>
        <taxon>Ascoidea</taxon>
    </lineage>
</organism>
<accession>A0A1D2VK17</accession>
<protein>
    <recommendedName>
        <fullName evidence="6">Protein SDA1</fullName>
    </recommendedName>
</protein>
<proteinExistence type="inferred from homology"/>
<comment type="subcellular location">
    <subcellularLocation>
        <location evidence="6">Nucleus</location>
        <location evidence="6">Nucleolus</location>
    </subcellularLocation>
</comment>
<dbReference type="EMBL" id="KV454478">
    <property type="protein sequence ID" value="ODV61945.1"/>
    <property type="molecule type" value="Genomic_DNA"/>
</dbReference>
<dbReference type="InterPro" id="IPR007949">
    <property type="entry name" value="SDA1_MD"/>
</dbReference>
<dbReference type="GO" id="GO:0007089">
    <property type="term" value="P:traversing start control point of mitotic cell cycle"/>
    <property type="evidence" value="ECO:0007669"/>
    <property type="project" value="EnsemblFungi"/>
</dbReference>
<dbReference type="Pfam" id="PF08158">
    <property type="entry name" value="SDA1_HEAT"/>
    <property type="match status" value="1"/>
</dbReference>
<evidence type="ECO:0000256" key="5">
    <source>
        <dbReference type="ARBA" id="ARBA00023242"/>
    </source>
</evidence>
<feature type="domain" description="SDA1 C-terminal" evidence="10">
    <location>
        <begin position="705"/>
        <end position="751"/>
    </location>
</feature>
<keyword evidence="3 6" id="KW-0690">Ribosome biogenesis</keyword>
<dbReference type="RefSeq" id="XP_020048252.1">
    <property type="nucleotide sequence ID" value="XM_020191693.1"/>
</dbReference>
<feature type="compositionally biased region" description="Basic and acidic residues" evidence="7">
    <location>
        <begin position="676"/>
        <end position="695"/>
    </location>
</feature>
<dbReference type="InterPro" id="IPR027312">
    <property type="entry name" value="Sda1"/>
</dbReference>
<feature type="compositionally biased region" description="Acidic residues" evidence="7">
    <location>
        <begin position="590"/>
        <end position="606"/>
    </location>
</feature>
<dbReference type="PANTHER" id="PTHR12730">
    <property type="entry name" value="HSDA/SDA1-RELATED"/>
    <property type="match status" value="1"/>
</dbReference>
<reference evidence="12" key="1">
    <citation type="submission" date="2016-05" db="EMBL/GenBank/DDBJ databases">
        <title>Comparative genomics of biotechnologically important yeasts.</title>
        <authorList>
            <consortium name="DOE Joint Genome Institute"/>
            <person name="Riley R."/>
            <person name="Haridas S."/>
            <person name="Wolfe K.H."/>
            <person name="Lopes M.R."/>
            <person name="Hittinger C.T."/>
            <person name="Goker M."/>
            <person name="Salamov A."/>
            <person name="Wisecaver J."/>
            <person name="Long T.M."/>
            <person name="Aerts A.L."/>
            <person name="Barry K."/>
            <person name="Choi C."/>
            <person name="Clum A."/>
            <person name="Coughlan A.Y."/>
            <person name="Deshpande S."/>
            <person name="Douglass A.P."/>
            <person name="Hanson S.J."/>
            <person name="Klenk H.-P."/>
            <person name="Labutti K."/>
            <person name="Lapidus A."/>
            <person name="Lindquist E."/>
            <person name="Lipzen A."/>
            <person name="Meier-Kolthoff J.P."/>
            <person name="Ohm R.A."/>
            <person name="Otillar R.P."/>
            <person name="Pangilinan J."/>
            <person name="Peng Y."/>
            <person name="Rokas A."/>
            <person name="Rosa C.A."/>
            <person name="Scheuner C."/>
            <person name="Sibirny A.A."/>
            <person name="Slot J.C."/>
            <person name="Stielow J.B."/>
            <person name="Sun H."/>
            <person name="Kurtzman C.P."/>
            <person name="Blackwell M."/>
            <person name="Grigoriev I.V."/>
            <person name="Jeffries T.W."/>
        </authorList>
    </citation>
    <scope>NUCLEOTIDE SEQUENCE [LARGE SCALE GENOMIC DNA]</scope>
    <source>
        <strain evidence="12">DSM 1968</strain>
    </source>
</reference>
<evidence type="ECO:0000256" key="6">
    <source>
        <dbReference type="RuleBase" id="RU365057"/>
    </source>
</evidence>
<keyword evidence="4 6" id="KW-0653">Protein transport</keyword>
<dbReference type="FunCoup" id="A0A1D2VK17">
    <property type="interactions" value="1150"/>
</dbReference>
<comment type="similarity">
    <text evidence="1 6">Belongs to the SDA1 family.</text>
</comment>
<evidence type="ECO:0000256" key="3">
    <source>
        <dbReference type="ARBA" id="ARBA00022517"/>
    </source>
</evidence>
<evidence type="ECO:0000256" key="1">
    <source>
        <dbReference type="ARBA" id="ARBA00005783"/>
    </source>
</evidence>
<dbReference type="Proteomes" id="UP000095038">
    <property type="component" value="Unassembled WGS sequence"/>
</dbReference>
<keyword evidence="5 6" id="KW-0539">Nucleus</keyword>
<dbReference type="InParanoid" id="A0A1D2VK17"/>
<keyword evidence="12" id="KW-1185">Reference proteome</keyword>
<feature type="region of interest" description="Disordered" evidence="7">
    <location>
        <begin position="524"/>
        <end position="615"/>
    </location>
</feature>
<evidence type="ECO:0000259" key="9">
    <source>
        <dbReference type="Pfam" id="PF08158"/>
    </source>
</evidence>
<dbReference type="AlphaFoldDB" id="A0A1D2VK17"/>